<dbReference type="EMBL" id="VNHS01000001">
    <property type="protein sequence ID" value="TYP79650.1"/>
    <property type="molecule type" value="Genomic_DNA"/>
</dbReference>
<dbReference type="RefSeq" id="WP_187434007.1">
    <property type="nucleotide sequence ID" value="NZ_VNHS01000001.1"/>
</dbReference>
<protein>
    <submittedName>
        <fullName evidence="2">Uncharacterized protein</fullName>
    </submittedName>
</protein>
<dbReference type="Proteomes" id="UP000323257">
    <property type="component" value="Unassembled WGS sequence"/>
</dbReference>
<proteinExistence type="predicted"/>
<accession>A0A5S5CIS3</accession>
<reference evidence="2 3" key="1">
    <citation type="submission" date="2019-07" db="EMBL/GenBank/DDBJ databases">
        <title>Genomic Encyclopedia of Type Strains, Phase III (KMG-III): the genomes of soil and plant-associated and newly described type strains.</title>
        <authorList>
            <person name="Whitman W."/>
        </authorList>
    </citation>
    <scope>NUCLEOTIDE SEQUENCE [LARGE SCALE GENOMIC DNA]</scope>
    <source>
        <strain evidence="2 3">BL24</strain>
    </source>
</reference>
<evidence type="ECO:0000313" key="3">
    <source>
        <dbReference type="Proteomes" id="UP000323257"/>
    </source>
</evidence>
<name>A0A5S5CIS3_9BACL</name>
<sequence>MSRKSKDFAGQQQAFQIKSSHAENNEASVENNNRRQKGSEPNTPSTG</sequence>
<evidence type="ECO:0000313" key="2">
    <source>
        <dbReference type="EMBL" id="TYP79650.1"/>
    </source>
</evidence>
<feature type="region of interest" description="Disordered" evidence="1">
    <location>
        <begin position="1"/>
        <end position="47"/>
    </location>
</feature>
<comment type="caution">
    <text evidence="2">The sequence shown here is derived from an EMBL/GenBank/DDBJ whole genome shotgun (WGS) entry which is preliminary data.</text>
</comment>
<gene>
    <name evidence="2" type="ORF">BCM02_101771</name>
</gene>
<dbReference type="AlphaFoldDB" id="A0A5S5CIS3"/>
<evidence type="ECO:0000256" key="1">
    <source>
        <dbReference type="SAM" id="MobiDB-lite"/>
    </source>
</evidence>
<organism evidence="2 3">
    <name type="scientific">Paenibacillus methanolicus</name>
    <dbReference type="NCBI Taxonomy" id="582686"/>
    <lineage>
        <taxon>Bacteria</taxon>
        <taxon>Bacillati</taxon>
        <taxon>Bacillota</taxon>
        <taxon>Bacilli</taxon>
        <taxon>Bacillales</taxon>
        <taxon>Paenibacillaceae</taxon>
        <taxon>Paenibacillus</taxon>
    </lineage>
</organism>
<keyword evidence="3" id="KW-1185">Reference proteome</keyword>